<keyword evidence="5" id="KW-0998">Cell outer membrane</keyword>
<protein>
    <submittedName>
        <fullName evidence="8">RagB/SusD family nutrient uptake outer membrane protein</fullName>
    </submittedName>
</protein>
<evidence type="ECO:0000313" key="9">
    <source>
        <dbReference type="Proteomes" id="UP000240912"/>
    </source>
</evidence>
<dbReference type="GO" id="GO:0009279">
    <property type="term" value="C:cell outer membrane"/>
    <property type="evidence" value="ECO:0007669"/>
    <property type="project" value="UniProtKB-SubCell"/>
</dbReference>
<dbReference type="PROSITE" id="PS51257">
    <property type="entry name" value="PROKAR_LIPOPROTEIN"/>
    <property type="match status" value="1"/>
</dbReference>
<evidence type="ECO:0000256" key="4">
    <source>
        <dbReference type="ARBA" id="ARBA00023136"/>
    </source>
</evidence>
<reference evidence="8 9" key="1">
    <citation type="submission" date="2018-03" db="EMBL/GenBank/DDBJ databases">
        <authorList>
            <person name="Keele B.F."/>
        </authorList>
    </citation>
    <scope>NUCLEOTIDE SEQUENCE [LARGE SCALE GENOMIC DNA]</scope>
    <source>
        <strain evidence="8 9">YL28-9</strain>
    </source>
</reference>
<proteinExistence type="inferred from homology"/>
<evidence type="ECO:0000313" key="8">
    <source>
        <dbReference type="EMBL" id="PST84496.1"/>
    </source>
</evidence>
<name>A0A2T3HPZ5_9SPHI</name>
<dbReference type="OrthoDB" id="5694214at2"/>
<evidence type="ECO:0000256" key="6">
    <source>
        <dbReference type="SAM" id="SignalP"/>
    </source>
</evidence>
<dbReference type="Pfam" id="PF07980">
    <property type="entry name" value="SusD_RagB"/>
    <property type="match status" value="1"/>
</dbReference>
<dbReference type="InterPro" id="IPR012944">
    <property type="entry name" value="SusD_RagB_dom"/>
</dbReference>
<keyword evidence="3 6" id="KW-0732">Signal</keyword>
<dbReference type="AlphaFoldDB" id="A0A2T3HPZ5"/>
<organism evidence="8 9">
    <name type="scientific">Pedobacter yulinensis</name>
    <dbReference type="NCBI Taxonomy" id="2126353"/>
    <lineage>
        <taxon>Bacteria</taxon>
        <taxon>Pseudomonadati</taxon>
        <taxon>Bacteroidota</taxon>
        <taxon>Sphingobacteriia</taxon>
        <taxon>Sphingobacteriales</taxon>
        <taxon>Sphingobacteriaceae</taxon>
        <taxon>Pedobacter</taxon>
    </lineage>
</organism>
<dbReference type="Gene3D" id="1.25.40.390">
    <property type="match status" value="1"/>
</dbReference>
<evidence type="ECO:0000256" key="3">
    <source>
        <dbReference type="ARBA" id="ARBA00022729"/>
    </source>
</evidence>
<keyword evidence="9" id="KW-1185">Reference proteome</keyword>
<dbReference type="Proteomes" id="UP000240912">
    <property type="component" value="Unassembled WGS sequence"/>
</dbReference>
<evidence type="ECO:0000256" key="2">
    <source>
        <dbReference type="ARBA" id="ARBA00006275"/>
    </source>
</evidence>
<dbReference type="RefSeq" id="WP_107214665.1">
    <property type="nucleotide sequence ID" value="NZ_KZ686268.1"/>
</dbReference>
<dbReference type="SUPFAM" id="SSF48452">
    <property type="entry name" value="TPR-like"/>
    <property type="match status" value="1"/>
</dbReference>
<feature type="domain" description="RagB/SusD" evidence="7">
    <location>
        <begin position="291"/>
        <end position="581"/>
    </location>
</feature>
<feature type="signal peptide" evidence="6">
    <location>
        <begin position="1"/>
        <end position="18"/>
    </location>
</feature>
<gene>
    <name evidence="8" type="ORF">C7T94_04240</name>
</gene>
<comment type="subcellular location">
    <subcellularLocation>
        <location evidence="1">Cell outer membrane</location>
    </subcellularLocation>
</comment>
<evidence type="ECO:0000259" key="7">
    <source>
        <dbReference type="Pfam" id="PF07980"/>
    </source>
</evidence>
<comment type="caution">
    <text evidence="8">The sequence shown here is derived from an EMBL/GenBank/DDBJ whole genome shotgun (WGS) entry which is preliminary data.</text>
</comment>
<dbReference type="EMBL" id="PYLS01000004">
    <property type="protein sequence ID" value="PST84496.1"/>
    <property type="molecule type" value="Genomic_DNA"/>
</dbReference>
<keyword evidence="4" id="KW-0472">Membrane</keyword>
<accession>A0A2T3HPZ5</accession>
<comment type="similarity">
    <text evidence="2">Belongs to the SusD family.</text>
</comment>
<evidence type="ECO:0000256" key="1">
    <source>
        <dbReference type="ARBA" id="ARBA00004442"/>
    </source>
</evidence>
<sequence length="582" mass="65830">MKKNTIYLFTCLCLLAVAGCTKDEFLDKQPEADVSPDAFFKTENDLLLYTNSFYNTLPGAEAVYAENIDNIVTTSLSEQLTGRRVTPVTGGGWSWGNLRNINYFLENYARHVPYSTSRKYAAIARFFRAYFYYDKVKTFGDVPWYANVIKEDDQAALTKPRDPRTLVMDSVLADINYAIANLGNEQSVERITKWTALALKARLCLFEGTFRKYHTEFNLPDHQRFLTEGAQAAEELISSGPYGVYTSTPDKAYGELFSSLRAKPNEIILARRFSDALQIWHNVNYYTLTSSYGRPGLEKQLVESYLMKDGSRFTDIPGYQSMQFFEEVQNRDPRLSQTIRTPGYTRIGGAAPQLPQFGASTTGYQLIKFVGDVKYDVFNRSENDMPLFRMGEVYLNFAEAKAELGTLTQADLDKSLNKLRERVGMPHLVMATANASPDPFLAGQYLNVSATNKGVILEIRRERRIELVMESFRWDDLMRWKEGKLLTRQFRGMYFTGPGQFDLDRNGTPDVQIYTGTKPGGSSVQLLKLGSDVSLANGEAGGTVVVNPQIKKVFDENKDYLAPLPIQDLQLNPNLKQNPGWN</sequence>
<evidence type="ECO:0000256" key="5">
    <source>
        <dbReference type="ARBA" id="ARBA00023237"/>
    </source>
</evidence>
<dbReference type="InterPro" id="IPR011990">
    <property type="entry name" value="TPR-like_helical_dom_sf"/>
</dbReference>
<feature type="chain" id="PRO_5015488728" evidence="6">
    <location>
        <begin position="19"/>
        <end position="582"/>
    </location>
</feature>